<keyword evidence="4" id="KW-1185">Reference proteome</keyword>
<dbReference type="Gene3D" id="3.90.230.10">
    <property type="entry name" value="Creatinase/methionine aminopeptidase superfamily"/>
    <property type="match status" value="1"/>
</dbReference>
<sequence>MTQRERLQDFTGNGPKAAPTFSAAEMSRRQQAIRAHMASAGIDAALFTSYHNINYYADFLYCQFGRRYGLVIDHDKATTISAGIDGGQPWRRTAGGNITYTDWQKDNYFHAVRQLVGAARRIGIEFDHVSVELLASLESEFPGVDLVDIAAPAMRLRMVKSAEEIAHITEMARIADLGGAACVEAVAMGVPEHEVALHSTAAMVREIARTWPQAELLDTWTWFQSGLNTDGAHNPVTSRRIERGDILSLNCFPMVAGYYVALERTLFAEEASDEHLRLWRINCEVHDRGKELLVPGNRCSDIARELNEIYAGHGLLQYRSFGYGHSFGVLCHYYGREAGLELREDCDTVLEPGMVVSMEPMITIPEGMPGAGGYREHDILVIEDGGNRNITGFPYGPDHLIVRAAARAA</sequence>
<evidence type="ECO:0000313" key="4">
    <source>
        <dbReference type="Proteomes" id="UP000283587"/>
    </source>
</evidence>
<dbReference type="InterPro" id="IPR050659">
    <property type="entry name" value="Peptidase_M24B"/>
</dbReference>
<dbReference type="OrthoDB" id="9803194at2"/>
<organism evidence="3 4">
    <name type="scientific">Paracoccus siganidrum</name>
    <dbReference type="NCBI Taxonomy" id="1276757"/>
    <lineage>
        <taxon>Bacteria</taxon>
        <taxon>Pseudomonadati</taxon>
        <taxon>Pseudomonadota</taxon>
        <taxon>Alphaproteobacteria</taxon>
        <taxon>Rhodobacterales</taxon>
        <taxon>Paracoccaceae</taxon>
        <taxon>Paracoccus</taxon>
    </lineage>
</organism>
<dbReference type="InterPro" id="IPR036005">
    <property type="entry name" value="Creatinase/aminopeptidase-like"/>
</dbReference>
<accession>A0A419A7K8</accession>
<feature type="domain" description="Peptidase M24" evidence="1">
    <location>
        <begin position="167"/>
        <end position="383"/>
    </location>
</feature>
<dbReference type="EMBL" id="QZEW01000036">
    <property type="protein sequence ID" value="RJL16360.1"/>
    <property type="molecule type" value="Genomic_DNA"/>
</dbReference>
<dbReference type="PANTHER" id="PTHR46112:SF2">
    <property type="entry name" value="XAA-PRO AMINOPEPTIDASE P-RELATED"/>
    <property type="match status" value="1"/>
</dbReference>
<evidence type="ECO:0000313" key="3">
    <source>
        <dbReference type="EMBL" id="RJL16360.1"/>
    </source>
</evidence>
<gene>
    <name evidence="3" type="ORF">D3P05_10185</name>
</gene>
<dbReference type="PANTHER" id="PTHR46112">
    <property type="entry name" value="AMINOPEPTIDASE"/>
    <property type="match status" value="1"/>
</dbReference>
<dbReference type="InterPro" id="IPR029149">
    <property type="entry name" value="Creatin/AminoP/Spt16_N"/>
</dbReference>
<dbReference type="InterPro" id="IPR000994">
    <property type="entry name" value="Pept_M24"/>
</dbReference>
<dbReference type="Proteomes" id="UP000283587">
    <property type="component" value="Unassembled WGS sequence"/>
</dbReference>
<evidence type="ECO:0000259" key="1">
    <source>
        <dbReference type="Pfam" id="PF00557"/>
    </source>
</evidence>
<dbReference type="InterPro" id="IPR000587">
    <property type="entry name" value="Creatinase_N"/>
</dbReference>
<comment type="caution">
    <text evidence="3">The sequence shown here is derived from an EMBL/GenBank/DDBJ whole genome shotgun (WGS) entry which is preliminary data.</text>
</comment>
<protein>
    <submittedName>
        <fullName evidence="3">M24 family metallopeptidase</fullName>
    </submittedName>
</protein>
<dbReference type="Gene3D" id="3.40.350.10">
    <property type="entry name" value="Creatinase/prolidase N-terminal domain"/>
    <property type="match status" value="1"/>
</dbReference>
<proteinExistence type="predicted"/>
<dbReference type="SUPFAM" id="SSF55920">
    <property type="entry name" value="Creatinase/aminopeptidase"/>
    <property type="match status" value="1"/>
</dbReference>
<dbReference type="Pfam" id="PF01321">
    <property type="entry name" value="Creatinase_N"/>
    <property type="match status" value="1"/>
</dbReference>
<dbReference type="SUPFAM" id="SSF53092">
    <property type="entry name" value="Creatinase/prolidase N-terminal domain"/>
    <property type="match status" value="1"/>
</dbReference>
<feature type="domain" description="Creatinase N-terminal" evidence="2">
    <location>
        <begin position="29"/>
        <end position="159"/>
    </location>
</feature>
<evidence type="ECO:0000259" key="2">
    <source>
        <dbReference type="Pfam" id="PF01321"/>
    </source>
</evidence>
<reference evidence="4" key="1">
    <citation type="submission" date="2018-09" db="EMBL/GenBank/DDBJ databases">
        <title>Paracoccus onubensis nov. sp. a moderate halophilic bacterium isolated from Gruta de las Maravillas (Aracena, Spain).</title>
        <authorList>
            <person name="Jurado V."/>
            <person name="Gutierrez-Patricio S."/>
            <person name="Gonzalez-Pimentel J.L."/>
            <person name="Miller A.Z."/>
            <person name="Laiz L."/>
            <person name="Saiz-Jimenez C."/>
        </authorList>
    </citation>
    <scope>NUCLEOTIDE SEQUENCE [LARGE SCALE GENOMIC DNA]</scope>
    <source>
        <strain evidence="4">DSM 26381</strain>
    </source>
</reference>
<dbReference type="Pfam" id="PF00557">
    <property type="entry name" value="Peptidase_M24"/>
    <property type="match status" value="1"/>
</dbReference>
<dbReference type="RefSeq" id="WP_119898058.1">
    <property type="nucleotide sequence ID" value="NZ_QNRC01000003.1"/>
</dbReference>
<dbReference type="AlphaFoldDB" id="A0A419A7K8"/>
<name>A0A419A7K8_9RHOB</name>